<dbReference type="EMBL" id="CP042914">
    <property type="protein sequence ID" value="QEG41238.1"/>
    <property type="molecule type" value="Genomic_DNA"/>
</dbReference>
<evidence type="ECO:0000256" key="1">
    <source>
        <dbReference type="SAM" id="MobiDB-lite"/>
    </source>
</evidence>
<keyword evidence="3" id="KW-1185">Reference proteome</keyword>
<dbReference type="RefSeq" id="WP_068139385.1">
    <property type="nucleotide sequence ID" value="NZ_CP042914.1"/>
</dbReference>
<organism evidence="2 3">
    <name type="scientific">Roseimaritima ulvae</name>
    <dbReference type="NCBI Taxonomy" id="980254"/>
    <lineage>
        <taxon>Bacteria</taxon>
        <taxon>Pseudomonadati</taxon>
        <taxon>Planctomycetota</taxon>
        <taxon>Planctomycetia</taxon>
        <taxon>Pirellulales</taxon>
        <taxon>Pirellulaceae</taxon>
        <taxon>Roseimaritima</taxon>
    </lineage>
</organism>
<feature type="compositionally biased region" description="Basic residues" evidence="1">
    <location>
        <begin position="1027"/>
        <end position="1041"/>
    </location>
</feature>
<protein>
    <submittedName>
        <fullName evidence="2">Uncharacterized protein</fullName>
    </submittedName>
</protein>
<dbReference type="OrthoDB" id="568465at2"/>
<dbReference type="Proteomes" id="UP000325286">
    <property type="component" value="Chromosome"/>
</dbReference>
<accession>A0A5B9QQF5</accession>
<gene>
    <name evidence="2" type="ORF">UC8_32570</name>
</gene>
<sequence>MANYNWKRFWCPRGITINLGFGGYLSDPEGKHGDILNPDVNVLNRFGDKSFLALLGEPGMGKSHEFDNAVAEARRRAAVSGDLVKCFDLGICDSGQQLIDAVFAGLDVDAWAAGDKHYSIWLDSLDEGLIEVAKLQTVIARGLRMLQANAKRLRVRIACRTADFGSTVHAAANEIWEEPAIGTIELTPLRLSDVQLAAKAEGISPDDFTSAVALLGLESFAMTPVTLKMLLDSYKEEGQLPKSRAELYRRGCRRLATELNPSRQDARQTGNLTPEQRVRIAERIAYLMIFGGKSSITTDVSGEPETMQLALSDISGGSESLKEDVVRITESAACEVIGTGLFSARSASGLGFAHQTYAEFLAAEYLRHSNFSVQQRRSLLFHPDASQRVAPQLAEVAGWHGSDSTEIQNLLLAGDPQIFLRCDSTRLSDETKEAIIDRLITGFNSESIDDSDWASRWDYHKLNHAKLDGQILPILSDRNRAFLTRRFAFDLAKQCPSERLRDDLLRVVLDTDELPGIRYLAVEAFIATKPADDAIVALRPLTAGSVEDDPEDDLRGVALSEFWSRGLISAANLFDDLLVEPNRETYGGEYSHFLLQVLREHLAPADIPIALGWVKQNIQMRGRTHLFDYVIENIIQFAAERLDCDENLNAMASVIHEGLEPRNQRVPNASVVNQLDNSVRRRLALKVGDLITEPNEDRFKWSIMCHQLILKSDLDWLMEAIKKCDDPGRQERLAMILRELCSQLNHREMDSVVQLSMDEPVVGEVFSEWFSAIDIHSPIADRLRQSHHNEHRLQQQERAITRRGERWKAAQIPKESIEEMLARFEVGDLNAWWHLTKTFAQRYPDMTPDVETQDDLTTYEAWRELPEKSKSRMVDAAEQYLRHWRAKPREWINGKSIHFPDQAAYRAVVILDRLRPAAIDSIPSDRWADLAYCLLGQSDDFNEESVGLERQRRLLKTAYSNAPKSFTTCVASFIEALNRPGRRGEEWLLGRLSLCWDADLVSTVASRIRKGFCPGTTLCRRQQQQSSKRRLLNRQGKHRQRQAAFGRRPPQRALTNQTRNTSSNSLLRPALMESLLAICVFHGSIRAAAFCRQLLRDRRWRPTLAQAAARVLWRNEEGRDFNNLMRVFERDNEFARVIISDLSHGYGFSHSTPKDLSPDKLAQLYRLIVDLYPPADDPKPDGPHQVTSREQVGHFRDSLVQTLCDSGSLQACEEIAKLVRDYPEIARLRWQFRSAKRNFLQSSWRPLSIPSLHEIRRQTESRLVRTDNELQRVVLESLQRLQSHFSGPTPAARDVWDYQRNRKAWTPIGENELSDYIVRYLRQDLESLGIVSLREVEVRQGPRGKGERTDIYVVTTVGDQPGRRTTSKIVIEVKGCWHGELWIAMETQLRDRYMRQSSFTHGIYLVGWFLCDEWLQSDSRYKNTDKKDISEVSTLLSEQAEQLTSDDAKLDSFVLALPVAGVPTPPV</sequence>
<reference evidence="2 3" key="1">
    <citation type="submission" date="2019-08" db="EMBL/GenBank/DDBJ databases">
        <title>Deep-cultivation of Planctomycetes and their phenomic and genomic characterization uncovers novel biology.</title>
        <authorList>
            <person name="Wiegand S."/>
            <person name="Jogler M."/>
            <person name="Boedeker C."/>
            <person name="Pinto D."/>
            <person name="Vollmers J."/>
            <person name="Rivas-Marin E."/>
            <person name="Kohn T."/>
            <person name="Peeters S.H."/>
            <person name="Heuer A."/>
            <person name="Rast P."/>
            <person name="Oberbeckmann S."/>
            <person name="Bunk B."/>
            <person name="Jeske O."/>
            <person name="Meyerdierks A."/>
            <person name="Storesund J.E."/>
            <person name="Kallscheuer N."/>
            <person name="Luecker S."/>
            <person name="Lage O.M."/>
            <person name="Pohl T."/>
            <person name="Merkel B.J."/>
            <person name="Hornburger P."/>
            <person name="Mueller R.-W."/>
            <person name="Bruemmer F."/>
            <person name="Labrenz M."/>
            <person name="Spormann A.M."/>
            <person name="Op den Camp H."/>
            <person name="Overmann J."/>
            <person name="Amann R."/>
            <person name="Jetten M.S.M."/>
            <person name="Mascher T."/>
            <person name="Medema M.H."/>
            <person name="Devos D.P."/>
            <person name="Kaster A.-K."/>
            <person name="Ovreas L."/>
            <person name="Rohde M."/>
            <person name="Galperin M.Y."/>
            <person name="Jogler C."/>
        </authorList>
    </citation>
    <scope>NUCLEOTIDE SEQUENCE [LARGE SCALE GENOMIC DNA]</scope>
    <source>
        <strain evidence="2 3">UC8</strain>
    </source>
</reference>
<dbReference type="KEGG" id="rul:UC8_32570"/>
<evidence type="ECO:0000313" key="2">
    <source>
        <dbReference type="EMBL" id="QEG41238.1"/>
    </source>
</evidence>
<name>A0A5B9QQF5_9BACT</name>
<feature type="region of interest" description="Disordered" evidence="1">
    <location>
        <begin position="1024"/>
        <end position="1061"/>
    </location>
</feature>
<proteinExistence type="predicted"/>
<evidence type="ECO:0000313" key="3">
    <source>
        <dbReference type="Proteomes" id="UP000325286"/>
    </source>
</evidence>